<dbReference type="CDD" id="cd19531">
    <property type="entry name" value="LCL_NRPS-like"/>
    <property type="match status" value="1"/>
</dbReference>
<dbReference type="PROSITE" id="PS50075">
    <property type="entry name" value="CARRIER"/>
    <property type="match status" value="1"/>
</dbReference>
<dbReference type="Gene3D" id="3.40.50.980">
    <property type="match status" value="4"/>
</dbReference>
<dbReference type="Gene3D" id="3.30.300.30">
    <property type="match status" value="1"/>
</dbReference>
<evidence type="ECO:0000256" key="1">
    <source>
        <dbReference type="ARBA" id="ARBA00001957"/>
    </source>
</evidence>
<evidence type="ECO:0000313" key="7">
    <source>
        <dbReference type="EMBL" id="SDO23696.1"/>
    </source>
</evidence>
<dbReference type="FunFam" id="3.40.50.12780:FF:000012">
    <property type="entry name" value="Non-ribosomal peptide synthetase"/>
    <property type="match status" value="1"/>
</dbReference>
<dbReference type="CDD" id="cd17646">
    <property type="entry name" value="A_NRPS_AB3403-like"/>
    <property type="match status" value="1"/>
</dbReference>
<dbReference type="InterPro" id="IPR010060">
    <property type="entry name" value="NRPS_synth"/>
</dbReference>
<name>A0A1H0HWX7_9PSED</name>
<dbReference type="InterPro" id="IPR006162">
    <property type="entry name" value="Ppantetheine_attach_site"/>
</dbReference>
<dbReference type="PROSITE" id="PS00455">
    <property type="entry name" value="AMP_BINDING"/>
    <property type="match status" value="1"/>
</dbReference>
<dbReference type="InterPro" id="IPR036736">
    <property type="entry name" value="ACP-like_sf"/>
</dbReference>
<dbReference type="GO" id="GO:0043041">
    <property type="term" value="P:amino acid activation for nonribosomal peptide biosynthetic process"/>
    <property type="evidence" value="ECO:0007669"/>
    <property type="project" value="UniProtKB-ARBA"/>
</dbReference>
<dbReference type="InterPro" id="IPR009081">
    <property type="entry name" value="PP-bd_ACP"/>
</dbReference>
<gene>
    <name evidence="7" type="ORF">SAMN05216193_10947</name>
</gene>
<organism evidence="7 8">
    <name type="scientific">Pseudomonas jinjuensis</name>
    <dbReference type="NCBI Taxonomy" id="198616"/>
    <lineage>
        <taxon>Bacteria</taxon>
        <taxon>Pseudomonadati</taxon>
        <taxon>Pseudomonadota</taxon>
        <taxon>Gammaproteobacteria</taxon>
        <taxon>Pseudomonadales</taxon>
        <taxon>Pseudomonadaceae</taxon>
        <taxon>Pseudomonas</taxon>
    </lineage>
</organism>
<dbReference type="SUPFAM" id="SSF47336">
    <property type="entry name" value="ACP-like"/>
    <property type="match status" value="1"/>
</dbReference>
<dbReference type="GO" id="GO:0016874">
    <property type="term" value="F:ligase activity"/>
    <property type="evidence" value="ECO:0007669"/>
    <property type="project" value="UniProtKB-KW"/>
</dbReference>
<dbReference type="FunFam" id="3.30.559.10:FF:000012">
    <property type="entry name" value="Non-ribosomal peptide synthetase"/>
    <property type="match status" value="1"/>
</dbReference>
<dbReference type="PANTHER" id="PTHR45398:SF1">
    <property type="entry name" value="ENZYME, PUTATIVE (JCVI)-RELATED"/>
    <property type="match status" value="1"/>
</dbReference>
<reference evidence="8" key="1">
    <citation type="submission" date="2016-10" db="EMBL/GenBank/DDBJ databases">
        <authorList>
            <person name="Varghese N."/>
            <person name="Submissions S."/>
        </authorList>
    </citation>
    <scope>NUCLEOTIDE SEQUENCE [LARGE SCALE GENOMIC DNA]</scope>
    <source>
        <strain evidence="8">JCM 21621</strain>
    </source>
</reference>
<dbReference type="Proteomes" id="UP000242957">
    <property type="component" value="Unassembled WGS sequence"/>
</dbReference>
<evidence type="ECO:0000313" key="8">
    <source>
        <dbReference type="Proteomes" id="UP000242957"/>
    </source>
</evidence>
<dbReference type="Pfam" id="PF00668">
    <property type="entry name" value="Condensation"/>
    <property type="match status" value="3"/>
</dbReference>
<dbReference type="Pfam" id="PF13193">
    <property type="entry name" value="AMP-binding_C"/>
    <property type="match status" value="1"/>
</dbReference>
<dbReference type="CDD" id="cd19543">
    <property type="entry name" value="DCL_NRPS"/>
    <property type="match status" value="1"/>
</dbReference>
<dbReference type="Pfam" id="PF00550">
    <property type="entry name" value="PP-binding"/>
    <property type="match status" value="1"/>
</dbReference>
<dbReference type="FunFam" id="3.40.50.980:FF:000002">
    <property type="entry name" value="Enterobactin synthetase component F"/>
    <property type="match status" value="1"/>
</dbReference>
<dbReference type="FunFam" id="1.10.1200.10:FF:000005">
    <property type="entry name" value="Nonribosomal peptide synthetase 1"/>
    <property type="match status" value="1"/>
</dbReference>
<dbReference type="Gene3D" id="3.30.559.10">
    <property type="entry name" value="Chloramphenicol acetyltransferase-like domain"/>
    <property type="match status" value="3"/>
</dbReference>
<dbReference type="InterPro" id="IPR020806">
    <property type="entry name" value="PKS_PP-bd"/>
</dbReference>
<dbReference type="InterPro" id="IPR000873">
    <property type="entry name" value="AMP-dep_synth/lig_dom"/>
</dbReference>
<dbReference type="InterPro" id="IPR010071">
    <property type="entry name" value="AA_adenyl_dom"/>
</dbReference>
<dbReference type="InterPro" id="IPR020845">
    <property type="entry name" value="AMP-binding_CS"/>
</dbReference>
<comment type="similarity">
    <text evidence="2">Belongs to the ATP-dependent AMP-binding enzyme family.</text>
</comment>
<protein>
    <submittedName>
        <fullName evidence="7">Non-ribosomal peptide synthase domain TIGR01720/amino acid adenylation domain-containing protein</fullName>
    </submittedName>
</protein>
<dbReference type="FunFam" id="3.30.559.30:FF:000001">
    <property type="entry name" value="Non-ribosomal peptide synthetase"/>
    <property type="match status" value="1"/>
</dbReference>
<dbReference type="CDD" id="cd19534">
    <property type="entry name" value="E_NRPS"/>
    <property type="match status" value="1"/>
</dbReference>
<dbReference type="EMBL" id="FNIJ01000009">
    <property type="protein sequence ID" value="SDO23696.1"/>
    <property type="molecule type" value="Genomic_DNA"/>
</dbReference>
<keyword evidence="3" id="KW-0596">Phosphopantetheine</keyword>
<dbReference type="Pfam" id="PF00501">
    <property type="entry name" value="AMP-binding"/>
    <property type="match status" value="2"/>
</dbReference>
<feature type="domain" description="Carrier" evidence="6">
    <location>
        <begin position="1012"/>
        <end position="1086"/>
    </location>
</feature>
<dbReference type="NCBIfam" id="TIGR01733">
    <property type="entry name" value="AA-adenyl-dom"/>
    <property type="match status" value="1"/>
</dbReference>
<evidence type="ECO:0000256" key="5">
    <source>
        <dbReference type="ARBA" id="ARBA00022598"/>
    </source>
</evidence>
<dbReference type="GO" id="GO:0044550">
    <property type="term" value="P:secondary metabolite biosynthetic process"/>
    <property type="evidence" value="ECO:0007669"/>
    <property type="project" value="UniProtKB-ARBA"/>
</dbReference>
<dbReference type="SUPFAM" id="SSF52777">
    <property type="entry name" value="CoA-dependent acyltransferases"/>
    <property type="match status" value="6"/>
</dbReference>
<dbReference type="STRING" id="198616.SAMN05216193_10947"/>
<dbReference type="FunFam" id="2.30.38.10:FF:000001">
    <property type="entry name" value="Non-ribosomal peptide synthetase PvdI"/>
    <property type="match status" value="1"/>
</dbReference>
<dbReference type="RefSeq" id="WP_342741701.1">
    <property type="nucleotide sequence ID" value="NZ_FNIJ01000009.1"/>
</dbReference>
<dbReference type="PANTHER" id="PTHR45398">
    <property type="match status" value="1"/>
</dbReference>
<evidence type="ECO:0000256" key="3">
    <source>
        <dbReference type="ARBA" id="ARBA00022450"/>
    </source>
</evidence>
<evidence type="ECO:0000256" key="4">
    <source>
        <dbReference type="ARBA" id="ARBA00022553"/>
    </source>
</evidence>
<keyword evidence="8" id="KW-1185">Reference proteome</keyword>
<dbReference type="NCBIfam" id="TIGR01720">
    <property type="entry name" value="NRPS-para261"/>
    <property type="match status" value="1"/>
</dbReference>
<dbReference type="PROSITE" id="PS00012">
    <property type="entry name" value="PHOSPHOPANTETHEINE"/>
    <property type="match status" value="1"/>
</dbReference>
<dbReference type="Gene3D" id="2.30.38.10">
    <property type="entry name" value="Luciferase, Domain 3"/>
    <property type="match status" value="1"/>
</dbReference>
<dbReference type="Gene3D" id="3.30.559.30">
    <property type="entry name" value="Nonribosomal peptide synthetase, condensation domain"/>
    <property type="match status" value="3"/>
</dbReference>
<keyword evidence="4" id="KW-0597">Phosphoprotein</keyword>
<dbReference type="FunFam" id="3.40.50.980:FF:000001">
    <property type="entry name" value="Non-ribosomal peptide synthetase"/>
    <property type="match status" value="2"/>
</dbReference>
<proteinExistence type="inferred from homology"/>
<evidence type="ECO:0000256" key="2">
    <source>
        <dbReference type="ARBA" id="ARBA00006432"/>
    </source>
</evidence>
<evidence type="ECO:0000259" key="6">
    <source>
        <dbReference type="PROSITE" id="PS50075"/>
    </source>
</evidence>
<dbReference type="InterPro" id="IPR025110">
    <property type="entry name" value="AMP-bd_C"/>
</dbReference>
<dbReference type="InterPro" id="IPR045851">
    <property type="entry name" value="AMP-bd_C_sf"/>
</dbReference>
<dbReference type="SMART" id="SM00823">
    <property type="entry name" value="PKS_PP"/>
    <property type="match status" value="1"/>
</dbReference>
<dbReference type="SUPFAM" id="SSF56801">
    <property type="entry name" value="Acetyl-CoA synthetase-like"/>
    <property type="match status" value="2"/>
</dbReference>
<comment type="cofactor">
    <cofactor evidence="1">
        <name>pantetheine 4'-phosphate</name>
        <dbReference type="ChEBI" id="CHEBI:47942"/>
    </cofactor>
</comment>
<accession>A0A1H0HWX7</accession>
<dbReference type="InterPro" id="IPR023213">
    <property type="entry name" value="CAT-like_dom_sf"/>
</dbReference>
<keyword evidence="5" id="KW-0436">Ligase</keyword>
<dbReference type="InterPro" id="IPR001242">
    <property type="entry name" value="Condensation_dom"/>
</dbReference>
<sequence>MTAQDRLLALARRFAELDPAARRLLGDKLKAQGLSLESLPIPPRPEGQTRVAASHAQRRLWALWQLDRDSCAYNQTGALRLDGELDRSALRGALEDLVARHESLRTRFVEQDGELLQEIQAPAPLPWTSLDLSQADDPQLFLQAELDAAARQPFDLHEGSLLRMRLLRLGRQRHALLLALHHIVSDGWSMQVLLGELAQFYAARVERRQPELPPLPVQYADYALWQRNWLEAGEGERQLAYWRSALGDSPALLELPADRPRPAEMSFRGASLGFELSPELAARLRTVAAESGASLFMLLLAAFKALLHRYSGQAELLVGVPVANRQRREVQGLIGFFVNTQVLRSEVDGRLPFRALLEQVRRASVAAQDCQDLPFDELVDALGIERSLSRNPLFQVMFNHEWRGPAQLDGMPGLQAELLVAPAAVAKFDLSLDTEEDEEGRLRGAFTYATDLFDGERIQRLRAHFLALLADCAERPDAPIGDLALLGAEEFLQVVHGWNATATAYDGPRCMHQLIEAQAAATPDAPALVCAGQTLGYAELNAEANRLARYLRSLGVGPESLVGVLAERSREMVVALLAVLKAGGAYVPLDPDHPGQRLAYMLEDCGARLLLTQQHLLGHIEGSEVPVLCLDRDAARFAEEDASDLINLSQPDNLAYCIYTSGTTGRPKGAGNSHAALCNRLQWMQAQFRIDGSDRVLQKTPFGFDVSVWEFFWPLMTGATLVMAAPGAHRNPAQLKAILCEERISVLHFVPSMLQAFIAAESFADCPALRLVMCSGEALPVDLQRRFLEQSGAGLHNLYGPTEAAIDVSHWACVDQPGLSSVPIGRPIANLRLYVLDAQLQPVAQGLPGELYIGGVGLARGYLGRPGLTAERFVADPFGQGGRLYRTGDLARWRNDGSIEYLGRIDHQVKIRGLRIELGEIEARLLEQPEVGEAVVVVGTTSSGAQQLLAYVVAADDAELPARLRAALAADLPEYMVPAQIVVLERMPLNANGKLDRKALPQPAQAPRSHVTPSGAVEESLARIWSEVLGIAEIGADDNFFELGGDSIIAIQVASRARQAGLQIGPRDLFRQQTLRELAAVAKTAAVQDERGPAQGEMALTPFQRRFFASEIPQRQHWNQALLLQPTETLDMDLLARALNTVAEHHDALRLRFSQDAAGQWHALYGEVQAIEPRHFRAANAQELEVIVDDAQRGLDLANGPLLCAALVDMADGSQRLLLAIHHLVVDGVSWRVLLEDLQRALRDEALPARSASFAEWTAFLERHAQTDELTAQLPWWRTQLGEREAEFPGARIDCPALAGDAITLDLQLDADSTRQLLREAPAAYRTQVNDLLLCALARAWKRWSGQAELLVELEGHGREEQLAGLDLSRSMGWFTSVYPLRLSAAGDSGAALCSVKEQLRQVPDNGLGFGLLRHLAPQAIQVELAALPAPRITFNYLGQFDRSFAGALFQRASESAGASCDAAAPLNNWLCIDGMVEDGCLHLGWTFSAKQLDAGRLQRLVDCYRDELLALVTHCLAAEGSATPSDFPLARLDQARLDALGLPLAQIADLYPLSPMQQGMLFHSLYQPDDGSYINQVRMDVEDLDVERFRAAWQAALERHAALRSVFLSPAGGVPLQAVLRKATLELRECAGDDLDALAAAERRPFDLSEAPLLRLLLVRTAAGHHLVWTCHHLLLDGWSQAQLFAEVLQHYSGRAVPASAGSYRDYIAWLQARDQAASETFWRRHLADLQQPTRLADAIALEQPGSGHAEQRSSLPLAVSAQLRSFARARKLTLSSLLQAAWLLLLQRYTGQRCVAFGATVAGRPAELPGIESQLGLFINTIPLAASPRPEQSVGDWLDEVQATGLAVREHEHTALYDIQRWNGQGGQSLFDQILVFENYPMEAGLLQGEAGGPRFSNLHSREQGNYALMLLVNQGEALEFCYSYDHSRFDAAAIARLDGHLQRLLLALAEDPARRLGELPLLGAEERAAQLEAGAARGGDEASLDLVSRFEELARLNPQSVALRQEAVTVSYAELNAAANRLAHRLRAAGVGPDALVGVCLERTPQLMVALLAVLKAGGAYVPLDPEFPAERLRHMLQDSGARLLLSQSSLREELAELGATAELWCLDELALDTPETDPQPLAGGEHLAYVIYTSGSTGRPKGVAVRRAGLGNFLASMAQAPGIGAEGRLLAVTSLSFDIAALELYLPLISGASVVLVDRDTARDPQRLWAQIEAQQVSAIQATPSTWRMLASHPRLPALAGRQVLCGGEALPADLAQTLIEVAGHVWNLYGPTETTVWSARYRLDGEQPLLANWTNSWNRCRPVSPVSCISAAKVWRAATTAVPS</sequence>
<dbReference type="GO" id="GO:0031177">
    <property type="term" value="F:phosphopantetheine binding"/>
    <property type="evidence" value="ECO:0007669"/>
    <property type="project" value="InterPro"/>
</dbReference>
<dbReference type="FunFam" id="3.30.300.30:FF:000010">
    <property type="entry name" value="Enterobactin synthetase component F"/>
    <property type="match status" value="1"/>
</dbReference>
<dbReference type="Gene3D" id="1.10.1200.10">
    <property type="entry name" value="ACP-like"/>
    <property type="match status" value="1"/>
</dbReference>